<gene>
    <name evidence="10" type="primary">engB</name>
    <name evidence="12" type="ORF">BSZ32_01880</name>
</gene>
<keyword evidence="9 10" id="KW-0131">Cell cycle</keyword>
<dbReference type="InterPro" id="IPR030393">
    <property type="entry name" value="G_ENGB_dom"/>
</dbReference>
<evidence type="ECO:0000256" key="2">
    <source>
        <dbReference type="ARBA" id="ARBA00009638"/>
    </source>
</evidence>
<evidence type="ECO:0000256" key="5">
    <source>
        <dbReference type="ARBA" id="ARBA00022741"/>
    </source>
</evidence>
<dbReference type="FunFam" id="3.40.50.300:FF:000098">
    <property type="entry name" value="Probable GTP-binding protein EngB"/>
    <property type="match status" value="1"/>
</dbReference>
<dbReference type="InterPro" id="IPR006073">
    <property type="entry name" value="GTP-bd"/>
</dbReference>
<dbReference type="SUPFAM" id="SSF52540">
    <property type="entry name" value="P-loop containing nucleoside triphosphate hydrolases"/>
    <property type="match status" value="1"/>
</dbReference>
<dbReference type="AlphaFoldDB" id="A0A2S7TYN7"/>
<evidence type="ECO:0000256" key="4">
    <source>
        <dbReference type="ARBA" id="ARBA00022723"/>
    </source>
</evidence>
<keyword evidence="6" id="KW-0460">Magnesium</keyword>
<proteinExistence type="inferred from homology"/>
<dbReference type="HAMAP" id="MF_00321">
    <property type="entry name" value="GTPase_EngB"/>
    <property type="match status" value="1"/>
</dbReference>
<reference evidence="12 13" key="1">
    <citation type="submission" date="2016-12" db="EMBL/GenBank/DDBJ databases">
        <title>Study of bacterial adaptation to deep sea.</title>
        <authorList>
            <person name="Song J."/>
            <person name="Yoshizawa S."/>
            <person name="Kogure K."/>
        </authorList>
    </citation>
    <scope>NUCLEOTIDE SEQUENCE [LARGE SCALE GENOMIC DNA]</scope>
    <source>
        <strain evidence="12 13">SAORIC-165</strain>
    </source>
</reference>
<comment type="similarity">
    <text evidence="2 10">Belongs to the TRAFAC class TrmE-Era-EngA-EngB-Septin-like GTPase superfamily. EngB GTPase family.</text>
</comment>
<dbReference type="GO" id="GO:0005525">
    <property type="term" value="F:GTP binding"/>
    <property type="evidence" value="ECO:0007669"/>
    <property type="project" value="UniProtKB-UniRule"/>
</dbReference>
<comment type="function">
    <text evidence="10">Necessary for normal cell division and for the maintenance of normal septation.</text>
</comment>
<evidence type="ECO:0000256" key="1">
    <source>
        <dbReference type="ARBA" id="ARBA00001946"/>
    </source>
</evidence>
<dbReference type="PANTHER" id="PTHR11649:SF13">
    <property type="entry name" value="ENGB-TYPE G DOMAIN-CONTAINING PROTEIN"/>
    <property type="match status" value="1"/>
</dbReference>
<comment type="cofactor">
    <cofactor evidence="1">
        <name>Mg(2+)</name>
        <dbReference type="ChEBI" id="CHEBI:18420"/>
    </cofactor>
</comment>
<dbReference type="Proteomes" id="UP000239907">
    <property type="component" value="Unassembled WGS sequence"/>
</dbReference>
<dbReference type="GO" id="GO:0000917">
    <property type="term" value="P:division septum assembly"/>
    <property type="evidence" value="ECO:0007669"/>
    <property type="project" value="UniProtKB-KW"/>
</dbReference>
<evidence type="ECO:0000256" key="3">
    <source>
        <dbReference type="ARBA" id="ARBA00022618"/>
    </source>
</evidence>
<protein>
    <recommendedName>
        <fullName evidence="10">Probable GTP-binding protein EngB</fullName>
    </recommendedName>
</protein>
<keyword evidence="13" id="KW-1185">Reference proteome</keyword>
<evidence type="ECO:0000313" key="13">
    <source>
        <dbReference type="Proteomes" id="UP000239907"/>
    </source>
</evidence>
<evidence type="ECO:0000256" key="9">
    <source>
        <dbReference type="ARBA" id="ARBA00023306"/>
    </source>
</evidence>
<dbReference type="InterPro" id="IPR019987">
    <property type="entry name" value="GTP-bd_ribosome_bio_YsxC"/>
</dbReference>
<feature type="domain" description="EngB-type G" evidence="11">
    <location>
        <begin position="22"/>
        <end position="198"/>
    </location>
</feature>
<evidence type="ECO:0000256" key="10">
    <source>
        <dbReference type="HAMAP-Rule" id="MF_00321"/>
    </source>
</evidence>
<evidence type="ECO:0000313" key="12">
    <source>
        <dbReference type="EMBL" id="PQJ27367.1"/>
    </source>
</evidence>
<dbReference type="GO" id="GO:0046872">
    <property type="term" value="F:metal ion binding"/>
    <property type="evidence" value="ECO:0007669"/>
    <property type="project" value="UniProtKB-KW"/>
</dbReference>
<evidence type="ECO:0000256" key="7">
    <source>
        <dbReference type="ARBA" id="ARBA00023134"/>
    </source>
</evidence>
<keyword evidence="4" id="KW-0479">Metal-binding</keyword>
<dbReference type="PROSITE" id="PS51706">
    <property type="entry name" value="G_ENGB"/>
    <property type="match status" value="1"/>
</dbReference>
<dbReference type="Gene3D" id="3.40.50.300">
    <property type="entry name" value="P-loop containing nucleotide triphosphate hydrolases"/>
    <property type="match status" value="1"/>
</dbReference>
<dbReference type="NCBIfam" id="TIGR03598">
    <property type="entry name" value="GTPase_YsxC"/>
    <property type="match status" value="1"/>
</dbReference>
<dbReference type="CDD" id="cd01876">
    <property type="entry name" value="YihA_EngB"/>
    <property type="match status" value="1"/>
</dbReference>
<comment type="caution">
    <text evidence="12">The sequence shown here is derived from an EMBL/GenBank/DDBJ whole genome shotgun (WGS) entry which is preliminary data.</text>
</comment>
<dbReference type="PANTHER" id="PTHR11649">
    <property type="entry name" value="MSS1/TRME-RELATED GTP-BINDING PROTEIN"/>
    <property type="match status" value="1"/>
</dbReference>
<dbReference type="EMBL" id="MQWA01000001">
    <property type="protein sequence ID" value="PQJ27367.1"/>
    <property type="molecule type" value="Genomic_DNA"/>
</dbReference>
<accession>A0A2S7TYN7</accession>
<keyword evidence="5 10" id="KW-0547">Nucleotide-binding</keyword>
<name>A0A2S7TYN7_9BACT</name>
<evidence type="ECO:0000256" key="8">
    <source>
        <dbReference type="ARBA" id="ARBA00023210"/>
    </source>
</evidence>
<keyword evidence="3 10" id="KW-0132">Cell division</keyword>
<dbReference type="RefSeq" id="WP_105041848.1">
    <property type="nucleotide sequence ID" value="NZ_MQWA01000001.1"/>
</dbReference>
<keyword evidence="7 10" id="KW-0342">GTP-binding</keyword>
<evidence type="ECO:0000259" key="11">
    <source>
        <dbReference type="PROSITE" id="PS51706"/>
    </source>
</evidence>
<organism evidence="12 13">
    <name type="scientific">Rubritalea profundi</name>
    <dbReference type="NCBI Taxonomy" id="1658618"/>
    <lineage>
        <taxon>Bacteria</taxon>
        <taxon>Pseudomonadati</taxon>
        <taxon>Verrucomicrobiota</taxon>
        <taxon>Verrucomicrobiia</taxon>
        <taxon>Verrucomicrobiales</taxon>
        <taxon>Rubritaleaceae</taxon>
        <taxon>Rubritalea</taxon>
    </lineage>
</organism>
<keyword evidence="8 10" id="KW-0717">Septation</keyword>
<dbReference type="Pfam" id="PF01926">
    <property type="entry name" value="MMR_HSR1"/>
    <property type="match status" value="1"/>
</dbReference>
<dbReference type="OrthoDB" id="9804921at2"/>
<evidence type="ECO:0000256" key="6">
    <source>
        <dbReference type="ARBA" id="ARBA00022842"/>
    </source>
</evidence>
<dbReference type="InterPro" id="IPR027417">
    <property type="entry name" value="P-loop_NTPase"/>
</dbReference>
<sequence>MQIHNASYQTSALELEKCPDPEFPEFAFIGRSNVGKSSLINSLVNQRKALADVSKTPGRTQMINFFRINNAWHLVDLPGYGFAKVSGKKQDKFNEFVSDYLANRSNLACVFALIDSRHTPQKIDLEFTKWMMETEVPFVLVFTKADKMKPGAVKRNVDAFHKEMLEWCDAPPRTYISASPNGQGRKEILEFIGQAIDAVK</sequence>